<keyword evidence="6 8" id="KW-0342">GTP-binding</keyword>
<comment type="caution">
    <text evidence="8">Lacks conserved residue(s) required for the propagation of feature annotation.</text>
</comment>
<gene>
    <name evidence="8" type="primary">mobA</name>
    <name evidence="10" type="ORF">WAK64_08465</name>
</gene>
<name>A0ABU8HDF8_9BACI</name>
<evidence type="ECO:0000256" key="2">
    <source>
        <dbReference type="ARBA" id="ARBA00022679"/>
    </source>
</evidence>
<dbReference type="InterPro" id="IPR025877">
    <property type="entry name" value="MobA-like_NTP_Trfase"/>
</dbReference>
<dbReference type="CDD" id="cd02503">
    <property type="entry name" value="MobA"/>
    <property type="match status" value="1"/>
</dbReference>
<dbReference type="HAMAP" id="MF_00316">
    <property type="entry name" value="MobA"/>
    <property type="match status" value="1"/>
</dbReference>
<accession>A0ABU8HDF8</accession>
<comment type="domain">
    <text evidence="8">The N-terminal domain determines nucleotide recognition and specific binding, while the C-terminal domain determines the specific binding to the target protein.</text>
</comment>
<feature type="binding site" evidence="8">
    <location>
        <position position="105"/>
    </location>
    <ligand>
        <name>Mg(2+)</name>
        <dbReference type="ChEBI" id="CHEBI:18420"/>
    </ligand>
</feature>
<keyword evidence="5 8" id="KW-0460">Magnesium</keyword>
<comment type="function">
    <text evidence="8">Transfers a GMP moiety from GTP to Mo-molybdopterin (Mo-MPT) cofactor (Moco or molybdenum cofactor) to form Mo-molybdopterin guanine dinucleotide (Mo-MGD) cofactor.</text>
</comment>
<dbReference type="SUPFAM" id="SSF53448">
    <property type="entry name" value="Nucleotide-diphospho-sugar transferases"/>
    <property type="match status" value="1"/>
</dbReference>
<keyword evidence="1 8" id="KW-0963">Cytoplasm</keyword>
<dbReference type="PANTHER" id="PTHR19136">
    <property type="entry name" value="MOLYBDENUM COFACTOR GUANYLYLTRANSFERASE"/>
    <property type="match status" value="1"/>
</dbReference>
<dbReference type="InterPro" id="IPR029044">
    <property type="entry name" value="Nucleotide-diphossugar_trans"/>
</dbReference>
<feature type="domain" description="MobA-like NTP transferase" evidence="9">
    <location>
        <begin position="11"/>
        <end position="154"/>
    </location>
</feature>
<comment type="subcellular location">
    <subcellularLocation>
        <location evidence="8">Cytoplasm</location>
    </subcellularLocation>
</comment>
<dbReference type="EMBL" id="JBBAXC010000006">
    <property type="protein sequence ID" value="MEI5907088.1"/>
    <property type="molecule type" value="Genomic_DNA"/>
</dbReference>
<dbReference type="PANTHER" id="PTHR19136:SF81">
    <property type="entry name" value="MOLYBDENUM COFACTOR GUANYLYLTRANSFERASE"/>
    <property type="match status" value="1"/>
</dbReference>
<keyword evidence="7 8" id="KW-0501">Molybdenum cofactor biosynthesis</keyword>
<evidence type="ECO:0000256" key="6">
    <source>
        <dbReference type="ARBA" id="ARBA00023134"/>
    </source>
</evidence>
<feature type="binding site" evidence="8">
    <location>
        <position position="26"/>
    </location>
    <ligand>
        <name>GTP</name>
        <dbReference type="ChEBI" id="CHEBI:37565"/>
    </ligand>
</feature>
<dbReference type="Pfam" id="PF12804">
    <property type="entry name" value="NTP_transf_3"/>
    <property type="match status" value="1"/>
</dbReference>
<dbReference type="RefSeq" id="WP_336586529.1">
    <property type="nucleotide sequence ID" value="NZ_JBBAXC010000006.1"/>
</dbReference>
<proteinExistence type="inferred from homology"/>
<keyword evidence="10" id="KW-0548">Nucleotidyltransferase</keyword>
<dbReference type="Gene3D" id="3.90.550.10">
    <property type="entry name" value="Spore Coat Polysaccharide Biosynthesis Protein SpsA, Chain A"/>
    <property type="match status" value="1"/>
</dbReference>
<keyword evidence="2 8" id="KW-0808">Transferase</keyword>
<dbReference type="GO" id="GO:0061603">
    <property type="term" value="F:molybdenum cofactor guanylyltransferase activity"/>
    <property type="evidence" value="ECO:0007669"/>
    <property type="project" value="UniProtKB-EC"/>
</dbReference>
<dbReference type="InterPro" id="IPR013482">
    <property type="entry name" value="Molybde_CF_guanTrfase"/>
</dbReference>
<evidence type="ECO:0000256" key="7">
    <source>
        <dbReference type="ARBA" id="ARBA00023150"/>
    </source>
</evidence>
<evidence type="ECO:0000259" key="9">
    <source>
        <dbReference type="Pfam" id="PF12804"/>
    </source>
</evidence>
<organism evidence="10 11">
    <name type="scientific">Bacillus spongiae</name>
    <dbReference type="NCBI Taxonomy" id="2683610"/>
    <lineage>
        <taxon>Bacteria</taxon>
        <taxon>Bacillati</taxon>
        <taxon>Bacillota</taxon>
        <taxon>Bacilli</taxon>
        <taxon>Bacillales</taxon>
        <taxon>Bacillaceae</taxon>
        <taxon>Bacillus</taxon>
    </lineage>
</organism>
<evidence type="ECO:0000313" key="10">
    <source>
        <dbReference type="EMBL" id="MEI5907088.1"/>
    </source>
</evidence>
<sequence>MVKIMTADIIGVVMAGGKSTRFGSDKAFALYQGTPLYEYSIKTLTEVVNKTVMVTNDNLLQTYRDKTDLEIKSDLPPFQNCGPLGGLYTALTSWQADWYLVLPIDVPLMNKRMLQRMLAYIDGKVDAVVPVIHTKKQPLIAVYHFTVKDILREQLNKQDYQVTNFLDKLSVRYLDEQDGENSFFHNINTQMDYKMYLS</sequence>
<keyword evidence="11" id="KW-1185">Reference proteome</keyword>
<evidence type="ECO:0000256" key="3">
    <source>
        <dbReference type="ARBA" id="ARBA00022723"/>
    </source>
</evidence>
<comment type="caution">
    <text evidence="10">The sequence shown here is derived from an EMBL/GenBank/DDBJ whole genome shotgun (WGS) entry which is preliminary data.</text>
</comment>
<comment type="similarity">
    <text evidence="8">Belongs to the MobA family.</text>
</comment>
<evidence type="ECO:0000256" key="1">
    <source>
        <dbReference type="ARBA" id="ARBA00022490"/>
    </source>
</evidence>
<dbReference type="Proteomes" id="UP001312865">
    <property type="component" value="Unassembled WGS sequence"/>
</dbReference>
<reference evidence="10 11" key="1">
    <citation type="journal article" date="2018" name="J. Microbiol.">
        <title>Bacillus spongiae sp. nov., isolated from sponge of Jeju Island.</title>
        <authorList>
            <person name="Lee G.E."/>
            <person name="Im W.T."/>
            <person name="Park J.S."/>
        </authorList>
    </citation>
    <scope>NUCLEOTIDE SEQUENCE [LARGE SCALE GENOMIC DNA]</scope>
    <source>
        <strain evidence="10 11">135PIL107-10</strain>
    </source>
</reference>
<keyword evidence="4 8" id="KW-0547">Nucleotide-binding</keyword>
<protein>
    <recommendedName>
        <fullName evidence="8">Probable molybdenum cofactor guanylyltransferase</fullName>
        <shortName evidence="8">MoCo guanylyltransferase</shortName>
        <ecNumber evidence="8">2.7.7.77</ecNumber>
    </recommendedName>
    <alternativeName>
        <fullName evidence="8">GTP:molybdopterin guanylyltransferase</fullName>
    </alternativeName>
    <alternativeName>
        <fullName evidence="8">Mo-MPT guanylyltransferase</fullName>
    </alternativeName>
    <alternativeName>
        <fullName evidence="8">Molybdopterin guanylyltransferase</fullName>
    </alternativeName>
    <alternativeName>
        <fullName evidence="8">Molybdopterin-guanine dinucleotide synthase</fullName>
        <shortName evidence="8">MGD synthase</shortName>
    </alternativeName>
</protein>
<evidence type="ECO:0000313" key="11">
    <source>
        <dbReference type="Proteomes" id="UP001312865"/>
    </source>
</evidence>
<evidence type="ECO:0000256" key="8">
    <source>
        <dbReference type="HAMAP-Rule" id="MF_00316"/>
    </source>
</evidence>
<comment type="catalytic activity">
    <reaction evidence="8">
        <text>Mo-molybdopterin + GTP + H(+) = Mo-molybdopterin guanine dinucleotide + diphosphate</text>
        <dbReference type="Rhea" id="RHEA:34243"/>
        <dbReference type="ChEBI" id="CHEBI:15378"/>
        <dbReference type="ChEBI" id="CHEBI:33019"/>
        <dbReference type="ChEBI" id="CHEBI:37565"/>
        <dbReference type="ChEBI" id="CHEBI:71302"/>
        <dbReference type="ChEBI" id="CHEBI:71310"/>
        <dbReference type="EC" id="2.7.7.77"/>
    </reaction>
</comment>
<feature type="binding site" evidence="8">
    <location>
        <position position="74"/>
    </location>
    <ligand>
        <name>GTP</name>
        <dbReference type="ChEBI" id="CHEBI:37565"/>
    </ligand>
</feature>
<evidence type="ECO:0000256" key="4">
    <source>
        <dbReference type="ARBA" id="ARBA00022741"/>
    </source>
</evidence>
<evidence type="ECO:0000256" key="5">
    <source>
        <dbReference type="ARBA" id="ARBA00022842"/>
    </source>
</evidence>
<feature type="binding site" evidence="8">
    <location>
        <position position="105"/>
    </location>
    <ligand>
        <name>GTP</name>
        <dbReference type="ChEBI" id="CHEBI:37565"/>
    </ligand>
</feature>
<comment type="cofactor">
    <cofactor evidence="8">
        <name>Mg(2+)</name>
        <dbReference type="ChEBI" id="CHEBI:18420"/>
    </cofactor>
</comment>
<keyword evidence="3 8" id="KW-0479">Metal-binding</keyword>
<dbReference type="EC" id="2.7.7.77" evidence="8"/>